<dbReference type="Proteomes" id="UP000253204">
    <property type="component" value="Unassembled WGS sequence"/>
</dbReference>
<evidence type="ECO:0000256" key="7">
    <source>
        <dbReference type="ARBA" id="ARBA00021726"/>
    </source>
</evidence>
<comment type="similarity">
    <text evidence="3 20">Belongs to the phospholipase A1 family.</text>
</comment>
<sequence length="344" mass="39689">MDVKRGAGKCLFTAALIIVGMLPLSALAENDTQDIDARIRALNAELFELQQQRREITDSTNQQEEPETLPEAAAFQDLNERRQLEQESSRNPFSITTHRTNYLFPISYNVNPNHVAFRQLSSETGPDKAELKFQFSTKVNLIEGLFGNHGDLYFAYTQRSWWQAYNTDASSPFRETNYEPEIFIDFDNAWNALGWVNTRNRIALNHQSNGRSQQLSRSWNRLYLETTFQRGDWALTLAPHWRIPESESEDDNPDIERYLGYGDIRLSKRLNDNHEISTQLRGNPSAGNIGTQLDYSWPAFNSLRAHIQYYYGYGESLVDYDHRVHRLSLGFSLNPVFSASGFNR</sequence>
<evidence type="ECO:0000256" key="16">
    <source>
        <dbReference type="ARBA" id="ARBA00023136"/>
    </source>
</evidence>
<evidence type="ECO:0000256" key="14">
    <source>
        <dbReference type="ARBA" id="ARBA00022963"/>
    </source>
</evidence>
<dbReference type="CDD" id="cd00541">
    <property type="entry name" value="OMPLA"/>
    <property type="match status" value="1"/>
</dbReference>
<comment type="subcellular location">
    <subcellularLocation>
        <location evidence="20">Cell outer membrane</location>
        <topology evidence="20">Multi-pass membrane protein</topology>
    </subcellularLocation>
    <text evidence="20">One of the very few enzymes located there.</text>
</comment>
<organism evidence="22 23">
    <name type="scientific">Vreelandella rituensis</name>
    <dbReference type="NCBI Taxonomy" id="2282306"/>
    <lineage>
        <taxon>Bacteria</taxon>
        <taxon>Pseudomonadati</taxon>
        <taxon>Pseudomonadota</taxon>
        <taxon>Gammaproteobacteria</taxon>
        <taxon>Oceanospirillales</taxon>
        <taxon>Halomonadaceae</taxon>
        <taxon>Vreelandella</taxon>
    </lineage>
</organism>
<dbReference type="AlphaFoldDB" id="A0A368TZC7"/>
<evidence type="ECO:0000256" key="6">
    <source>
        <dbReference type="ARBA" id="ARBA00013278"/>
    </source>
</evidence>
<dbReference type="GO" id="GO:0008970">
    <property type="term" value="F:phospholipase A1 activity"/>
    <property type="evidence" value="ECO:0007669"/>
    <property type="project" value="UniProtKB-EC"/>
</dbReference>
<dbReference type="EC" id="3.1.1.4" evidence="6 20"/>
<keyword evidence="17 20" id="KW-0998">Cell outer membrane</keyword>
<keyword evidence="11 20" id="KW-0732">Signal</keyword>
<keyword evidence="8" id="KW-1134">Transmembrane beta strand</keyword>
<dbReference type="PRINTS" id="PR01486">
    <property type="entry name" value="PHPHLIPASEA1"/>
</dbReference>
<evidence type="ECO:0000256" key="19">
    <source>
        <dbReference type="PIRSR" id="PIRSR603187-2"/>
    </source>
</evidence>
<evidence type="ECO:0000256" key="15">
    <source>
        <dbReference type="ARBA" id="ARBA00023098"/>
    </source>
</evidence>
<feature type="coiled-coil region" evidence="21">
    <location>
        <begin position="32"/>
        <end position="59"/>
    </location>
</feature>
<dbReference type="GO" id="GO:0004623">
    <property type="term" value="F:phospholipase A2 activity"/>
    <property type="evidence" value="ECO:0007669"/>
    <property type="project" value="UniProtKB-EC"/>
</dbReference>
<evidence type="ECO:0000313" key="22">
    <source>
        <dbReference type="EMBL" id="RCV89941.1"/>
    </source>
</evidence>
<gene>
    <name evidence="22" type="ORF">DU506_12445</name>
</gene>
<dbReference type="EMBL" id="QPIJ01000029">
    <property type="protein sequence ID" value="RCV89941.1"/>
    <property type="molecule type" value="Genomic_DNA"/>
</dbReference>
<evidence type="ECO:0000256" key="9">
    <source>
        <dbReference type="ARBA" id="ARBA00022692"/>
    </source>
</evidence>
<comment type="catalytic activity">
    <reaction evidence="2 20">
        <text>a 1,2-diacyl-sn-glycero-3-phosphocholine + H2O = a 1-acyl-sn-glycero-3-phosphocholine + a fatty acid + H(+)</text>
        <dbReference type="Rhea" id="RHEA:15801"/>
        <dbReference type="ChEBI" id="CHEBI:15377"/>
        <dbReference type="ChEBI" id="CHEBI:15378"/>
        <dbReference type="ChEBI" id="CHEBI:28868"/>
        <dbReference type="ChEBI" id="CHEBI:57643"/>
        <dbReference type="ChEBI" id="CHEBI:58168"/>
        <dbReference type="EC" id="3.1.1.4"/>
    </reaction>
</comment>
<protein>
    <recommendedName>
        <fullName evidence="7 20">Phospholipase A1</fullName>
        <ecNumber evidence="5 20">3.1.1.32</ecNumber>
        <ecNumber evidence="6 20">3.1.1.4</ecNumber>
    </recommendedName>
    <alternativeName>
        <fullName evidence="20">Phosphatidylcholine 1-acylhydrolase</fullName>
    </alternativeName>
</protein>
<evidence type="ECO:0000256" key="1">
    <source>
        <dbReference type="ARBA" id="ARBA00000111"/>
    </source>
</evidence>
<dbReference type="Pfam" id="PF02253">
    <property type="entry name" value="PLA1"/>
    <property type="match status" value="1"/>
</dbReference>
<accession>A0A368TZC7</accession>
<feature type="signal peptide" evidence="20">
    <location>
        <begin position="1"/>
        <end position="28"/>
    </location>
</feature>
<dbReference type="RefSeq" id="WP_114487252.1">
    <property type="nucleotide sequence ID" value="NZ_CBCSHM010000033.1"/>
</dbReference>
<dbReference type="SUPFAM" id="SSF56931">
    <property type="entry name" value="Outer membrane phospholipase A (OMPLA)"/>
    <property type="match status" value="1"/>
</dbReference>
<comment type="function">
    <text evidence="20">Hydrolysis of phosphatidylcholine with phospholipase A2 (EC 3.1.1.4) and phospholipase A1 (EC 3.1.1.32) activities.</text>
</comment>
<dbReference type="PANTHER" id="PTHR40457">
    <property type="entry name" value="PHOSPHOLIPASE A1"/>
    <property type="match status" value="1"/>
</dbReference>
<evidence type="ECO:0000256" key="13">
    <source>
        <dbReference type="ARBA" id="ARBA00022837"/>
    </source>
</evidence>
<feature type="binding site" description="in dimeric form" evidence="19">
    <location>
        <position position="216"/>
    </location>
    <ligand>
        <name>Ca(2+)</name>
        <dbReference type="ChEBI" id="CHEBI:29108"/>
        <label>1</label>
    </ligand>
</feature>
<evidence type="ECO:0000256" key="17">
    <source>
        <dbReference type="ARBA" id="ARBA00023237"/>
    </source>
</evidence>
<feature type="binding site" description="in dimeric form" evidence="19">
    <location>
        <position position="211"/>
    </location>
    <ligand>
        <name>Ca(2+)</name>
        <dbReference type="ChEBI" id="CHEBI:29108"/>
        <label>1</label>
    </ligand>
</feature>
<dbReference type="InterPro" id="IPR003187">
    <property type="entry name" value="PLipase_A1"/>
</dbReference>
<comment type="caution">
    <text evidence="22">The sequence shown here is derived from an EMBL/GenBank/DDBJ whole genome shotgun (WGS) entry which is preliminary data.</text>
</comment>
<keyword evidence="10 19" id="KW-0479">Metal-binding</keyword>
<dbReference type="InterPro" id="IPR036541">
    <property type="entry name" value="PLipase_A1_sf"/>
</dbReference>
<keyword evidence="9" id="KW-0812">Transmembrane</keyword>
<reference evidence="22 23" key="1">
    <citation type="submission" date="2018-07" db="EMBL/GenBank/DDBJ databases">
        <title>Halomonas rutogse sp. nov., isolated from Lake TangqianCo on Tibetan Plateau.</title>
        <authorList>
            <person name="Lu H."/>
            <person name="Xing P."/>
            <person name="Wu Q."/>
        </authorList>
    </citation>
    <scope>NUCLEOTIDE SEQUENCE [LARGE SCALE GENOMIC DNA]</scope>
    <source>
        <strain evidence="22 23">TQ8S</strain>
    </source>
</reference>
<comment type="cofactor">
    <cofactor evidence="20">
        <name>Ca(2+)</name>
        <dbReference type="ChEBI" id="CHEBI:29108"/>
    </cofactor>
    <text evidence="20">Binds 1 Ca(2+) ion per monomer. In the dimeric form the Ca(2+) is bound by different amino acids with binding of each Ca(2+) shared with ligands coming from each monomer. The Ca(2+) ion may have a role in catalysis.</text>
</comment>
<keyword evidence="15 20" id="KW-0443">Lipid metabolism</keyword>
<keyword evidence="23" id="KW-1185">Reference proteome</keyword>
<comment type="subunit">
    <text evidence="4 20">Homodimer; dimerization is reversible, and the dimeric form is the active one.</text>
</comment>
<feature type="active site" description="Proton acceptor" evidence="18">
    <location>
        <position position="206"/>
    </location>
</feature>
<evidence type="ECO:0000256" key="21">
    <source>
        <dbReference type="SAM" id="Coils"/>
    </source>
</evidence>
<evidence type="ECO:0000256" key="18">
    <source>
        <dbReference type="PIRSR" id="PIRSR603187-1"/>
    </source>
</evidence>
<feature type="binding site" description="in dimeric form" evidence="19">
    <location>
        <position position="170"/>
    </location>
    <ligand>
        <name>Ca(2+)</name>
        <dbReference type="ChEBI" id="CHEBI:29108"/>
        <label>1</label>
    </ligand>
</feature>
<keyword evidence="13 19" id="KW-0106">Calcium</keyword>
<feature type="chain" id="PRO_5016985078" description="Phospholipase A1" evidence="20">
    <location>
        <begin position="29"/>
        <end position="344"/>
    </location>
</feature>
<keyword evidence="16" id="KW-0472">Membrane</keyword>
<dbReference type="GO" id="GO:0009279">
    <property type="term" value="C:cell outer membrane"/>
    <property type="evidence" value="ECO:0007669"/>
    <property type="project" value="UniProtKB-SubCell"/>
</dbReference>
<evidence type="ECO:0000256" key="8">
    <source>
        <dbReference type="ARBA" id="ARBA00022452"/>
    </source>
</evidence>
<evidence type="ECO:0000256" key="11">
    <source>
        <dbReference type="ARBA" id="ARBA00022729"/>
    </source>
</evidence>
<feature type="active site" description="Nucleophile" evidence="18">
    <location>
        <position position="208"/>
    </location>
</feature>
<dbReference type="PANTHER" id="PTHR40457:SF1">
    <property type="entry name" value="PHOSPHOLIPASE A1"/>
    <property type="match status" value="1"/>
</dbReference>
<evidence type="ECO:0000256" key="12">
    <source>
        <dbReference type="ARBA" id="ARBA00022801"/>
    </source>
</evidence>
<dbReference type="EC" id="3.1.1.32" evidence="5 20"/>
<evidence type="ECO:0000256" key="10">
    <source>
        <dbReference type="ARBA" id="ARBA00022723"/>
    </source>
</evidence>
<keyword evidence="14 20" id="KW-0442">Lipid degradation</keyword>
<dbReference type="GO" id="GO:0005509">
    <property type="term" value="F:calcium ion binding"/>
    <property type="evidence" value="ECO:0007669"/>
    <property type="project" value="TreeGrafter"/>
</dbReference>
<evidence type="ECO:0000256" key="2">
    <source>
        <dbReference type="ARBA" id="ARBA00001604"/>
    </source>
</evidence>
<comment type="catalytic activity">
    <reaction evidence="1 20">
        <text>a 1,2-diacyl-sn-glycero-3-phosphocholine + H2O = a 2-acyl-sn-glycero-3-phosphocholine + a fatty acid + H(+)</text>
        <dbReference type="Rhea" id="RHEA:18689"/>
        <dbReference type="ChEBI" id="CHEBI:15377"/>
        <dbReference type="ChEBI" id="CHEBI:15378"/>
        <dbReference type="ChEBI" id="CHEBI:28868"/>
        <dbReference type="ChEBI" id="CHEBI:57643"/>
        <dbReference type="ChEBI" id="CHEBI:57875"/>
        <dbReference type="EC" id="3.1.1.32"/>
    </reaction>
</comment>
<name>A0A368TZC7_9GAMM</name>
<dbReference type="Gene3D" id="2.40.230.10">
    <property type="entry name" value="Phospholipase A1"/>
    <property type="match status" value="1"/>
</dbReference>
<keyword evidence="12 20" id="KW-0378">Hydrolase</keyword>
<dbReference type="OrthoDB" id="188433at2"/>
<keyword evidence="21" id="KW-0175">Coiled coil</keyword>
<feature type="binding site" description="in dimeric form" evidence="19">
    <location>
        <position position="251"/>
    </location>
    <ligand>
        <name>Ca(2+)</name>
        <dbReference type="ChEBI" id="CHEBI:29108"/>
        <label>1</label>
    </ligand>
</feature>
<evidence type="ECO:0000256" key="3">
    <source>
        <dbReference type="ARBA" id="ARBA00010525"/>
    </source>
</evidence>
<evidence type="ECO:0000256" key="4">
    <source>
        <dbReference type="ARBA" id="ARBA00011702"/>
    </source>
</evidence>
<evidence type="ECO:0000256" key="20">
    <source>
        <dbReference type="RuleBase" id="RU366027"/>
    </source>
</evidence>
<dbReference type="GO" id="GO:0016042">
    <property type="term" value="P:lipid catabolic process"/>
    <property type="evidence" value="ECO:0007669"/>
    <property type="project" value="UniProtKB-KW"/>
</dbReference>
<evidence type="ECO:0000313" key="23">
    <source>
        <dbReference type="Proteomes" id="UP000253204"/>
    </source>
</evidence>
<evidence type="ECO:0000256" key="5">
    <source>
        <dbReference type="ARBA" id="ARBA00013179"/>
    </source>
</evidence>
<proteinExistence type="inferred from homology"/>